<gene>
    <name evidence="4" type="ORF">JR316_008163</name>
</gene>
<dbReference type="AlphaFoldDB" id="A0A8H7XRE4"/>
<accession>A0A8H7XRE4</accession>
<evidence type="ECO:0000313" key="4">
    <source>
        <dbReference type="EMBL" id="KAG5166091.1"/>
    </source>
</evidence>
<evidence type="ECO:0000256" key="2">
    <source>
        <dbReference type="SAM" id="MobiDB-lite"/>
    </source>
</evidence>
<keyword evidence="1" id="KW-0539">Nucleus</keyword>
<dbReference type="InterPro" id="IPR050987">
    <property type="entry name" value="AtrR-like"/>
</dbReference>
<dbReference type="GO" id="GO:0003677">
    <property type="term" value="F:DNA binding"/>
    <property type="evidence" value="ECO:0007669"/>
    <property type="project" value="InterPro"/>
</dbReference>
<feature type="compositionally biased region" description="Polar residues" evidence="2">
    <location>
        <begin position="571"/>
        <end position="585"/>
    </location>
</feature>
<dbReference type="GO" id="GO:0008270">
    <property type="term" value="F:zinc ion binding"/>
    <property type="evidence" value="ECO:0007669"/>
    <property type="project" value="InterPro"/>
</dbReference>
<organism evidence="4">
    <name type="scientific">Psilocybe cubensis</name>
    <name type="common">Psychedelic mushroom</name>
    <name type="synonym">Stropharia cubensis</name>
    <dbReference type="NCBI Taxonomy" id="181762"/>
    <lineage>
        <taxon>Eukaryota</taxon>
        <taxon>Fungi</taxon>
        <taxon>Dikarya</taxon>
        <taxon>Basidiomycota</taxon>
        <taxon>Agaricomycotina</taxon>
        <taxon>Agaricomycetes</taxon>
        <taxon>Agaricomycetidae</taxon>
        <taxon>Agaricales</taxon>
        <taxon>Agaricineae</taxon>
        <taxon>Strophariaceae</taxon>
        <taxon>Psilocybe</taxon>
    </lineage>
</organism>
<dbReference type="EMBL" id="JAFIQS010000008">
    <property type="protein sequence ID" value="KAG5166091.1"/>
    <property type="molecule type" value="Genomic_DNA"/>
</dbReference>
<dbReference type="CDD" id="cd12148">
    <property type="entry name" value="fungal_TF_MHR"/>
    <property type="match status" value="1"/>
</dbReference>
<dbReference type="Pfam" id="PF04082">
    <property type="entry name" value="Fungal_trans"/>
    <property type="match status" value="1"/>
</dbReference>
<proteinExistence type="predicted"/>
<name>A0A8H7XRE4_PSICU</name>
<feature type="region of interest" description="Disordered" evidence="2">
    <location>
        <begin position="560"/>
        <end position="585"/>
    </location>
</feature>
<dbReference type="GO" id="GO:0003700">
    <property type="term" value="F:DNA-binding transcription factor activity"/>
    <property type="evidence" value="ECO:0007669"/>
    <property type="project" value="InterPro"/>
</dbReference>
<dbReference type="PANTHER" id="PTHR46910:SF38">
    <property type="entry name" value="ZN(2)-C6 FUNGAL-TYPE DOMAIN-CONTAINING PROTEIN"/>
    <property type="match status" value="1"/>
</dbReference>
<dbReference type="InterPro" id="IPR007219">
    <property type="entry name" value="XnlR_reg_dom"/>
</dbReference>
<evidence type="ECO:0000259" key="3">
    <source>
        <dbReference type="SMART" id="SM00906"/>
    </source>
</evidence>
<protein>
    <recommendedName>
        <fullName evidence="3">Xylanolytic transcriptional activator regulatory domain-containing protein</fullName>
    </recommendedName>
</protein>
<reference evidence="4" key="1">
    <citation type="submission" date="2021-02" db="EMBL/GenBank/DDBJ databases">
        <title>Psilocybe cubensis genome.</title>
        <authorList>
            <person name="Mckernan K.J."/>
            <person name="Crawford S."/>
            <person name="Trippe A."/>
            <person name="Kane L.T."/>
            <person name="Mclaughlin S."/>
        </authorList>
    </citation>
    <scope>NUCLEOTIDE SEQUENCE [LARGE SCALE GENOMIC DNA]</scope>
    <source>
        <strain evidence="4">MGC-MH-2018</strain>
    </source>
</reference>
<dbReference type="PANTHER" id="PTHR46910">
    <property type="entry name" value="TRANSCRIPTION FACTOR PDR1"/>
    <property type="match status" value="1"/>
</dbReference>
<comment type="caution">
    <text evidence="4">The sequence shown here is derived from an EMBL/GenBank/DDBJ whole genome shotgun (WGS) entry which is preliminary data.</text>
</comment>
<dbReference type="GO" id="GO:0006351">
    <property type="term" value="P:DNA-templated transcription"/>
    <property type="evidence" value="ECO:0007669"/>
    <property type="project" value="InterPro"/>
</dbReference>
<evidence type="ECO:0000256" key="1">
    <source>
        <dbReference type="ARBA" id="ARBA00023242"/>
    </source>
</evidence>
<sequence length="608" mass="68972">MAAKQAATMRSLVTGQPDTGLDPKHYMRSQFWSMNPWEHAYITSSESTYVYPEPDLLLELVTVYFEKTNALIPIVHEPSFMKGLLSGKHHVDPSFGQIVLLVCANGARYSTDPRACYAPESQHSSMSNGWQFFRQVPLHRRQMFYTTTVYDLQYYAVSNPLIRVDLKLMMIQLAAIFVNGSALCSVSSNIVGIGLRYAIEIGAHRRNGQTQPSFENEHSKRAFWVLFCLDALLNSFYGRPAGISHDSFDLEYPVECDDEYWDHEDPQKRFRQPPGKPCSMSNFIHLIKLCEILSFSSRTLYSTKKSKLVSGYFGEDWEMRMVAELDSSLNKWRAALPSHRMCNIILSVYLVLIRKYRPIVQWDPLREDEKFFQQSANLNSIFFYVQIQAHRPFLIKKSKLSLTSVIMCTNAARSCSGIQEAAMARDCRVLPHTTYIAFTAGIVSVLCLWSSRCPGYVGDPQKESENLLRCVSVLKKCEKLWHSAGSFRDVLCEAGALDRSEIDGPSPENSSGTIQLPDPFKTIFSPPLQDDATWSNNWDYTGLFLAEMGHRELQSSEINHPQLAPSGLGLPNNSDPSVSNTPIEWSSNTAGYPGYPRYEGWEQYARHV</sequence>
<dbReference type="SMART" id="SM00906">
    <property type="entry name" value="Fungal_trans"/>
    <property type="match status" value="1"/>
</dbReference>
<feature type="domain" description="Xylanolytic transcriptional activator regulatory" evidence="3">
    <location>
        <begin position="187"/>
        <end position="259"/>
    </location>
</feature>